<keyword evidence="1 2" id="KW-0238">DNA-binding</keyword>
<dbReference type="AlphaFoldDB" id="A0A2U3AGT5"/>
<proteinExistence type="predicted"/>
<organism evidence="4 5">
    <name type="scientific">Kurthia sibirica</name>
    <dbReference type="NCBI Taxonomy" id="202750"/>
    <lineage>
        <taxon>Bacteria</taxon>
        <taxon>Bacillati</taxon>
        <taxon>Bacillota</taxon>
        <taxon>Bacilli</taxon>
        <taxon>Bacillales</taxon>
        <taxon>Caryophanaceae</taxon>
        <taxon>Kurthia</taxon>
    </lineage>
</organism>
<dbReference type="GO" id="GO:0003697">
    <property type="term" value="F:single-stranded DNA binding"/>
    <property type="evidence" value="ECO:0007669"/>
    <property type="project" value="InterPro"/>
</dbReference>
<evidence type="ECO:0000313" key="5">
    <source>
        <dbReference type="Proteomes" id="UP000245938"/>
    </source>
</evidence>
<evidence type="ECO:0008006" key="6">
    <source>
        <dbReference type="Google" id="ProtNLM"/>
    </source>
</evidence>
<dbReference type="InterPro" id="IPR000424">
    <property type="entry name" value="Primosome_PriB/ssb"/>
</dbReference>
<evidence type="ECO:0000313" key="4">
    <source>
        <dbReference type="EMBL" id="PWI23735.1"/>
    </source>
</evidence>
<reference evidence="4 5" key="1">
    <citation type="submission" date="2018-05" db="EMBL/GenBank/DDBJ databases">
        <title>Kurthia sibirica genome sequence.</title>
        <authorList>
            <person name="Maclea K.S."/>
            <person name="Goen A.E."/>
        </authorList>
    </citation>
    <scope>NUCLEOTIDE SEQUENCE [LARGE SCALE GENOMIC DNA]</scope>
    <source>
        <strain evidence="4 5">ATCC 49154</strain>
    </source>
</reference>
<keyword evidence="5" id="KW-1185">Reference proteome</keyword>
<sequence length="142" mass="15455">MTNFNNNAQFIGRLARQPLVKAHKPNAQGVVTSATVLLTVAVKDTHQSTQADGTKGYGSQFVSVNAFVKDNASLNRFKTFGTGDLVRVEAHIESNTHNGTHYQNIVVDAVVPLETKDIRDTRKANRSTQEKTTVANTGGLQF</sequence>
<feature type="compositionally biased region" description="Polar residues" evidence="3">
    <location>
        <begin position="126"/>
        <end position="142"/>
    </location>
</feature>
<evidence type="ECO:0000256" key="1">
    <source>
        <dbReference type="ARBA" id="ARBA00023125"/>
    </source>
</evidence>
<accession>A0A2U3AGT5</accession>
<evidence type="ECO:0000256" key="3">
    <source>
        <dbReference type="SAM" id="MobiDB-lite"/>
    </source>
</evidence>
<name>A0A2U3AGT5_9BACL</name>
<dbReference type="InterPro" id="IPR012340">
    <property type="entry name" value="NA-bd_OB-fold"/>
</dbReference>
<dbReference type="RefSeq" id="WP_109307338.1">
    <property type="nucleotide sequence ID" value="NZ_QFVR01000031.1"/>
</dbReference>
<feature type="region of interest" description="Disordered" evidence="3">
    <location>
        <begin position="123"/>
        <end position="142"/>
    </location>
</feature>
<protein>
    <recommendedName>
        <fullName evidence="6">Single-stranded DNA-binding protein</fullName>
    </recommendedName>
</protein>
<gene>
    <name evidence="4" type="ORF">DEX24_15695</name>
</gene>
<dbReference type="EMBL" id="QFVR01000031">
    <property type="protein sequence ID" value="PWI23735.1"/>
    <property type="molecule type" value="Genomic_DNA"/>
</dbReference>
<dbReference type="Gene3D" id="2.40.50.140">
    <property type="entry name" value="Nucleic acid-binding proteins"/>
    <property type="match status" value="1"/>
</dbReference>
<evidence type="ECO:0000256" key="2">
    <source>
        <dbReference type="PROSITE-ProRule" id="PRU00252"/>
    </source>
</evidence>
<comment type="caution">
    <text evidence="4">The sequence shown here is derived from an EMBL/GenBank/DDBJ whole genome shotgun (WGS) entry which is preliminary data.</text>
</comment>
<dbReference type="SUPFAM" id="SSF50249">
    <property type="entry name" value="Nucleic acid-binding proteins"/>
    <property type="match status" value="1"/>
</dbReference>
<dbReference type="PROSITE" id="PS50935">
    <property type="entry name" value="SSB"/>
    <property type="match status" value="1"/>
</dbReference>
<dbReference type="Proteomes" id="UP000245938">
    <property type="component" value="Unassembled WGS sequence"/>
</dbReference>